<keyword evidence="2 7" id="KW-0812">Transmembrane</keyword>
<feature type="chain" id="PRO_5036445356" evidence="8">
    <location>
        <begin position="17"/>
        <end position="208"/>
    </location>
</feature>
<dbReference type="GeneTree" id="ENSGT00390000014496"/>
<evidence type="ECO:0000256" key="8">
    <source>
        <dbReference type="SAM" id="SignalP"/>
    </source>
</evidence>
<feature type="transmembrane region" description="Helical" evidence="7">
    <location>
        <begin position="164"/>
        <end position="195"/>
    </location>
</feature>
<sequence length="208" mass="23883">MHVSFLLQSFFHLLQCRFLLLKMTQTRTVLAAVLFLMIHLPGGSAYGRVNVEAGHDAVLNCPSISKLSLLMVTWKMKSSTSCFLAYRRDLNETRMLNCSERMMWKYSPDCDPALRIYFVNLNDEGNDTCEITSSEGNFLFFFSLTVIASQLRKKAHHSPVQTGMWALVFVLLCYFWGGGVYGAFLYCCVCVCLFLHQNMSFHHNMWLL</sequence>
<dbReference type="GO" id="GO:0009897">
    <property type="term" value="C:external side of plasma membrane"/>
    <property type="evidence" value="ECO:0000318"/>
    <property type="project" value="GO_Central"/>
</dbReference>
<reference evidence="9" key="1">
    <citation type="submission" date="2020-11" db="EMBL/GenBank/DDBJ databases">
        <title>Gallus gallus (Chicken) genome, bGalGal1, GRCg7b, maternal haplotype autosomes + Z &amp; W.</title>
        <authorList>
            <person name="Warren W."/>
            <person name="Formenti G."/>
            <person name="Fedrigo O."/>
            <person name="Haase B."/>
            <person name="Mountcastle J."/>
            <person name="Balacco J."/>
            <person name="Tracey A."/>
            <person name="Schneider V."/>
            <person name="Okimoto R."/>
            <person name="Cheng H."/>
            <person name="Hawken R."/>
            <person name="Howe K."/>
            <person name="Jarvis E.D."/>
        </authorList>
    </citation>
    <scope>NUCLEOTIDE SEQUENCE [LARGE SCALE GENOMIC DNA]</scope>
    <source>
        <strain evidence="9">Broiler</strain>
    </source>
</reference>
<keyword evidence="10" id="KW-1185">Reference proteome</keyword>
<dbReference type="InterPro" id="IPR040012">
    <property type="entry name" value="CD200R"/>
</dbReference>
<evidence type="ECO:0000256" key="1">
    <source>
        <dbReference type="ARBA" id="ARBA00004167"/>
    </source>
</evidence>
<evidence type="ECO:0000256" key="4">
    <source>
        <dbReference type="ARBA" id="ARBA00023136"/>
    </source>
</evidence>
<dbReference type="Proteomes" id="UP000000539">
    <property type="component" value="Chromosome 1"/>
</dbReference>
<evidence type="ECO:0000256" key="6">
    <source>
        <dbReference type="ARBA" id="ARBA00023180"/>
    </source>
</evidence>
<dbReference type="GO" id="GO:0038023">
    <property type="term" value="F:signaling receptor activity"/>
    <property type="evidence" value="ECO:0000318"/>
    <property type="project" value="GO_Central"/>
</dbReference>
<keyword evidence="6" id="KW-0325">Glycoprotein</keyword>
<dbReference type="PANTHER" id="PTHR21462:SF2">
    <property type="entry name" value="CELL SURFACE GLYCOPROTEIN CD200 RECEPTOR 2"/>
    <property type="match status" value="1"/>
</dbReference>
<dbReference type="PANTHER" id="PTHR21462">
    <property type="entry name" value="CELL SURFACE GLYCOPROTEIN OX2 RECEPTOR PRECURSOR"/>
    <property type="match status" value="1"/>
</dbReference>
<keyword evidence="8" id="KW-0732">Signal</keyword>
<gene>
    <name evidence="9" type="primary">LOC101752250</name>
</gene>
<feature type="signal peptide" evidence="8">
    <location>
        <begin position="1"/>
        <end position="16"/>
    </location>
</feature>
<reference evidence="9" key="3">
    <citation type="submission" date="2025-09" db="UniProtKB">
        <authorList>
            <consortium name="Ensembl"/>
        </authorList>
    </citation>
    <scope>IDENTIFICATION</scope>
    <source>
        <strain evidence="9">broiler</strain>
    </source>
</reference>
<evidence type="ECO:0000256" key="5">
    <source>
        <dbReference type="ARBA" id="ARBA00023157"/>
    </source>
</evidence>
<reference evidence="9" key="2">
    <citation type="submission" date="2025-08" db="UniProtKB">
        <authorList>
            <consortium name="Ensembl"/>
        </authorList>
    </citation>
    <scope>IDENTIFICATION</scope>
    <source>
        <strain evidence="9">broiler</strain>
    </source>
</reference>
<protein>
    <submittedName>
        <fullName evidence="9">Uncharacterized protein</fullName>
    </submittedName>
</protein>
<dbReference type="AlphaFoldDB" id="A0A8V0Y144"/>
<dbReference type="SUPFAM" id="SSF48726">
    <property type="entry name" value="Immunoglobulin"/>
    <property type="match status" value="1"/>
</dbReference>
<accession>A0A8V0Y144</accession>
<dbReference type="OrthoDB" id="8915654at2759"/>
<evidence type="ECO:0000256" key="3">
    <source>
        <dbReference type="ARBA" id="ARBA00022989"/>
    </source>
</evidence>
<name>A0A8V0Y144_CHICK</name>
<keyword evidence="3 7" id="KW-1133">Transmembrane helix</keyword>
<comment type="subcellular location">
    <subcellularLocation>
        <location evidence="1">Membrane</location>
        <topology evidence="1">Single-pass membrane protein</topology>
    </subcellularLocation>
</comment>
<evidence type="ECO:0000313" key="10">
    <source>
        <dbReference type="Proteomes" id="UP000000539"/>
    </source>
</evidence>
<dbReference type="Gene3D" id="2.60.40.10">
    <property type="entry name" value="Immunoglobulins"/>
    <property type="match status" value="1"/>
</dbReference>
<organism evidence="9 10">
    <name type="scientific">Gallus gallus</name>
    <name type="common">Chicken</name>
    <dbReference type="NCBI Taxonomy" id="9031"/>
    <lineage>
        <taxon>Eukaryota</taxon>
        <taxon>Metazoa</taxon>
        <taxon>Chordata</taxon>
        <taxon>Craniata</taxon>
        <taxon>Vertebrata</taxon>
        <taxon>Euteleostomi</taxon>
        <taxon>Archelosauria</taxon>
        <taxon>Archosauria</taxon>
        <taxon>Dinosauria</taxon>
        <taxon>Saurischia</taxon>
        <taxon>Theropoda</taxon>
        <taxon>Coelurosauria</taxon>
        <taxon>Aves</taxon>
        <taxon>Neognathae</taxon>
        <taxon>Galloanserae</taxon>
        <taxon>Galliformes</taxon>
        <taxon>Phasianidae</taxon>
        <taxon>Phasianinae</taxon>
        <taxon>Gallus</taxon>
    </lineage>
</organism>
<dbReference type="GO" id="GO:0150077">
    <property type="term" value="P:regulation of neuroinflammatory response"/>
    <property type="evidence" value="ECO:0007669"/>
    <property type="project" value="InterPro"/>
</dbReference>
<evidence type="ECO:0000256" key="2">
    <source>
        <dbReference type="ARBA" id="ARBA00022692"/>
    </source>
</evidence>
<evidence type="ECO:0000256" key="7">
    <source>
        <dbReference type="SAM" id="Phobius"/>
    </source>
</evidence>
<dbReference type="InterPro" id="IPR013783">
    <property type="entry name" value="Ig-like_fold"/>
</dbReference>
<evidence type="ECO:0000313" key="9">
    <source>
        <dbReference type="Ensembl" id="ENSGALP00010009932.1"/>
    </source>
</evidence>
<keyword evidence="4 7" id="KW-0472">Membrane</keyword>
<keyword evidence="5" id="KW-1015">Disulfide bond</keyword>
<dbReference type="Ensembl" id="ENSGALT00010018036.1">
    <property type="protein sequence ID" value="ENSGALP00010009932.1"/>
    <property type="gene ID" value="ENSGALG00010007578.1"/>
</dbReference>
<proteinExistence type="predicted"/>
<dbReference type="InterPro" id="IPR036179">
    <property type="entry name" value="Ig-like_dom_sf"/>
</dbReference>